<accession>A0ABU8KKC7</accession>
<gene>
    <name evidence="1" type="ORF">O7A05_27605</name>
</gene>
<protein>
    <recommendedName>
        <fullName evidence="3">DUF3606 domain-containing protein</fullName>
    </recommendedName>
</protein>
<comment type="caution">
    <text evidence="1">The sequence shown here is derived from an EMBL/GenBank/DDBJ whole genome shotgun (WGS) entry which is preliminary data.</text>
</comment>
<dbReference type="EMBL" id="JAPYKO010000028">
    <property type="protein sequence ID" value="MEI9405900.1"/>
    <property type="molecule type" value="Genomic_DNA"/>
</dbReference>
<dbReference type="Proteomes" id="UP001366503">
    <property type="component" value="Unassembled WGS sequence"/>
</dbReference>
<evidence type="ECO:0000313" key="1">
    <source>
        <dbReference type="EMBL" id="MEI9405900.1"/>
    </source>
</evidence>
<reference evidence="1 2" key="1">
    <citation type="submission" date="2022-12" db="EMBL/GenBank/DDBJ databases">
        <authorList>
            <person name="Muema E."/>
        </authorList>
    </citation>
    <scope>NUCLEOTIDE SEQUENCE [LARGE SCALE GENOMIC DNA]</scope>
    <source>
        <strain evidence="2">1330</strain>
    </source>
</reference>
<organism evidence="1 2">
    <name type="scientific">Mesorhizobium argentiipisi</name>
    <dbReference type="NCBI Taxonomy" id="3015175"/>
    <lineage>
        <taxon>Bacteria</taxon>
        <taxon>Pseudomonadati</taxon>
        <taxon>Pseudomonadota</taxon>
        <taxon>Alphaproteobacteria</taxon>
        <taxon>Hyphomicrobiales</taxon>
        <taxon>Phyllobacteriaceae</taxon>
        <taxon>Mesorhizobium</taxon>
    </lineage>
</organism>
<name>A0ABU8KKC7_9HYPH</name>
<evidence type="ECO:0000313" key="2">
    <source>
        <dbReference type="Proteomes" id="UP001366503"/>
    </source>
</evidence>
<proteinExistence type="predicted"/>
<sequence>MADEDQGPPGGTDETYFIRRLVAETGITEEQARSLIAMLGYEWTSLLREARILHAKQR</sequence>
<dbReference type="RefSeq" id="WP_337096232.1">
    <property type="nucleotide sequence ID" value="NZ_JAPYKO010000028.1"/>
</dbReference>
<keyword evidence="2" id="KW-1185">Reference proteome</keyword>
<evidence type="ECO:0008006" key="3">
    <source>
        <dbReference type="Google" id="ProtNLM"/>
    </source>
</evidence>